<protein>
    <submittedName>
        <fullName evidence="2">Uncharacterized protein</fullName>
    </submittedName>
</protein>
<organism evidence="2 3">
    <name type="scientific">Actinocatenispora sera</name>
    <dbReference type="NCBI Taxonomy" id="390989"/>
    <lineage>
        <taxon>Bacteria</taxon>
        <taxon>Bacillati</taxon>
        <taxon>Actinomycetota</taxon>
        <taxon>Actinomycetes</taxon>
        <taxon>Micromonosporales</taxon>
        <taxon>Micromonosporaceae</taxon>
        <taxon>Actinocatenispora</taxon>
    </lineage>
</organism>
<accession>A0A810L217</accession>
<keyword evidence="3" id="KW-1185">Reference proteome</keyword>
<sequence length="127" mass="12930">MWPGATHSPTPVNSTPTAIAATIRSVRLIPLTRRGNGEKLAGPDGNLSARRERRTKGCRQTTAPAPATERAPHEGARRPGDQAAGPGVAGAGTTETTAVGPAPARRNHHGHTATGTSETFGSPSSAV</sequence>
<dbReference type="Proteomes" id="UP000680750">
    <property type="component" value="Chromosome"/>
</dbReference>
<proteinExistence type="predicted"/>
<feature type="region of interest" description="Disordered" evidence="1">
    <location>
        <begin position="29"/>
        <end position="127"/>
    </location>
</feature>
<evidence type="ECO:0000313" key="2">
    <source>
        <dbReference type="EMBL" id="BCJ29580.1"/>
    </source>
</evidence>
<name>A0A810L217_9ACTN</name>
<gene>
    <name evidence="2" type="ORF">Asera_36880</name>
</gene>
<feature type="compositionally biased region" description="Basic and acidic residues" evidence="1">
    <location>
        <begin position="70"/>
        <end position="80"/>
    </location>
</feature>
<reference evidence="2" key="1">
    <citation type="submission" date="2020-08" db="EMBL/GenBank/DDBJ databases">
        <title>Whole genome shotgun sequence of Actinocatenispora sera NBRC 101916.</title>
        <authorList>
            <person name="Komaki H."/>
            <person name="Tamura T."/>
        </authorList>
    </citation>
    <scope>NUCLEOTIDE SEQUENCE</scope>
    <source>
        <strain evidence="2">NBRC 101916</strain>
    </source>
</reference>
<evidence type="ECO:0000313" key="3">
    <source>
        <dbReference type="Proteomes" id="UP000680750"/>
    </source>
</evidence>
<dbReference type="KEGG" id="aser:Asera_36880"/>
<feature type="compositionally biased region" description="Polar residues" evidence="1">
    <location>
        <begin position="113"/>
        <end position="127"/>
    </location>
</feature>
<feature type="compositionally biased region" description="Low complexity" evidence="1">
    <location>
        <begin position="83"/>
        <end position="104"/>
    </location>
</feature>
<dbReference type="EMBL" id="AP023354">
    <property type="protein sequence ID" value="BCJ29580.1"/>
    <property type="molecule type" value="Genomic_DNA"/>
</dbReference>
<evidence type="ECO:0000256" key="1">
    <source>
        <dbReference type="SAM" id="MobiDB-lite"/>
    </source>
</evidence>
<dbReference type="AlphaFoldDB" id="A0A810L217"/>